<evidence type="ECO:0000313" key="2">
    <source>
        <dbReference type="Proteomes" id="UP000202037"/>
    </source>
</evidence>
<accession>A0A0F6WER2</accession>
<protein>
    <submittedName>
        <fullName evidence="1">Uncharacterized protein</fullName>
    </submittedName>
</protein>
<dbReference type="Proteomes" id="UP000202037">
    <property type="component" value="Segment"/>
</dbReference>
<dbReference type="KEGG" id="vg:26625233"/>
<reference evidence="1 2" key="1">
    <citation type="journal article" date="2015" name="Genome Announc.">
        <title>Genome Sequences of Cluster G Mycobacteriophages Cambiare, FlagStaff, and MOOREtheMARYer.</title>
        <authorList>
            <person name="Pope W.H."/>
            <person name="Augustine D.A."/>
            <person name="Carroll D.C."/>
            <person name="Duncan J.C."/>
            <person name="Harwi K.M."/>
            <person name="Howry R."/>
            <person name="Jagessar B."/>
            <person name="Lum B.A."/>
            <person name="Meinert J.W."/>
            <person name="Migliozzi J.S."/>
            <person name="Milliken K.A."/>
            <person name="Mitchell C.J."/>
            <person name="Nalatwad A.S."/>
            <person name="Orlandini K.C."/>
            <person name="Rhein M.J."/>
            <person name="Saravanan V."/>
            <person name="Seese B.A."/>
            <person name="Schiebel J.G."/>
            <person name="Thomas K.B."/>
            <person name="Adkins N.L."/>
            <person name="Cohen K.L."/>
            <person name="Iyengar V.B."/>
            <person name="Kim H."/>
            <person name="Kramer Z.J."/>
            <person name="Montgomery M.T."/>
            <person name="Schafer C.E."/>
            <person name="Wilkes K.E."/>
            <person name="Grubb S.R."/>
            <person name="Warner M.H."/>
            <person name="Bowman C.A."/>
            <person name="Russell D.A."/>
            <person name="Hatfull G.F."/>
        </authorList>
    </citation>
    <scope>NUCLEOTIDE SEQUENCE [LARGE SCALE GENOMIC DNA]</scope>
</reference>
<evidence type="ECO:0000313" key="1">
    <source>
        <dbReference type="EMBL" id="AKF14921.1"/>
    </source>
</evidence>
<dbReference type="OrthoDB" id="38393at10239"/>
<organism evidence="1 2">
    <name type="scientific">Mycobacterium phage MOOREtheMARYer</name>
    <dbReference type="NCBI Taxonomy" id="1647309"/>
    <lineage>
        <taxon>Viruses</taxon>
        <taxon>Duplodnaviria</taxon>
        <taxon>Heunggongvirae</taxon>
        <taxon>Uroviricota</taxon>
        <taxon>Caudoviricetes</taxon>
        <taxon>Gclasvirinae</taxon>
        <taxon>Pinnievirus</taxon>
        <taxon>Pinnievirus moorethemaryer</taxon>
    </lineage>
</organism>
<dbReference type="GeneID" id="26625233"/>
<dbReference type="EMBL" id="KR080202">
    <property type="protein sequence ID" value="AKF14921.1"/>
    <property type="molecule type" value="Genomic_DNA"/>
</dbReference>
<proteinExistence type="predicted"/>
<name>A0A0F6WER2_9CAUD</name>
<dbReference type="RefSeq" id="YP_009198097.1">
    <property type="nucleotide sequence ID" value="NC_028791.1"/>
</dbReference>
<sequence>MTNTPDTRFTTYARKAAEGFLRSWDYYGERFAPAAAIGGPATPAYYANMLAKAVHMLDDHDALAAAKSDAFTIWPAYAQSILDRRIGQPVVQVWGPQDYAETLAAARQHQTYAGR</sequence>
<keyword evidence="2" id="KW-1185">Reference proteome</keyword>
<gene>
    <name evidence="1" type="primary">60</name>
    <name evidence="1" type="ORF">SEA_MOORETHEMARYER_60</name>
</gene>